<evidence type="ECO:0000313" key="3">
    <source>
        <dbReference type="EMBL" id="MEU2266323.1"/>
    </source>
</evidence>
<comment type="caution">
    <text evidence="3">The sequence shown here is derived from an EMBL/GenBank/DDBJ whole genome shotgun (WGS) entry which is preliminary data.</text>
</comment>
<feature type="transmembrane region" description="Helical" evidence="2">
    <location>
        <begin position="123"/>
        <end position="144"/>
    </location>
</feature>
<feature type="region of interest" description="Disordered" evidence="1">
    <location>
        <begin position="1"/>
        <end position="116"/>
    </location>
</feature>
<accession>A0ABV2XQP6</accession>
<protein>
    <recommendedName>
        <fullName evidence="5">Peptidoglycan binding domain-containing protein</fullName>
    </recommendedName>
</protein>
<proteinExistence type="predicted"/>
<dbReference type="InterPro" id="IPR052913">
    <property type="entry name" value="Glycopeptide_resist_protein"/>
</dbReference>
<dbReference type="EMBL" id="JBEYBN010000008">
    <property type="protein sequence ID" value="MEU2266323.1"/>
    <property type="molecule type" value="Genomic_DNA"/>
</dbReference>
<name>A0ABV2XQP6_9ACTN</name>
<feature type="compositionally biased region" description="Pro residues" evidence="1">
    <location>
        <begin position="100"/>
        <end position="109"/>
    </location>
</feature>
<keyword evidence="2" id="KW-0812">Transmembrane</keyword>
<feature type="non-terminal residue" evidence="3">
    <location>
        <position position="1"/>
    </location>
</feature>
<gene>
    <name evidence="3" type="ORF">ABZ568_07770</name>
</gene>
<reference evidence="3 4" key="1">
    <citation type="submission" date="2024-06" db="EMBL/GenBank/DDBJ databases">
        <title>The Natural Products Discovery Center: Release of the First 8490 Sequenced Strains for Exploring Actinobacteria Biosynthetic Diversity.</title>
        <authorList>
            <person name="Kalkreuter E."/>
            <person name="Kautsar S.A."/>
            <person name="Yang D."/>
            <person name="Bader C.D."/>
            <person name="Teijaro C.N."/>
            <person name="Fluegel L."/>
            <person name="Davis C.M."/>
            <person name="Simpson J.R."/>
            <person name="Lauterbach L."/>
            <person name="Steele A.D."/>
            <person name="Gui C."/>
            <person name="Meng S."/>
            <person name="Li G."/>
            <person name="Viehrig K."/>
            <person name="Ye F."/>
            <person name="Su P."/>
            <person name="Kiefer A.F."/>
            <person name="Nichols A."/>
            <person name="Cepeda A.J."/>
            <person name="Yan W."/>
            <person name="Fan B."/>
            <person name="Jiang Y."/>
            <person name="Adhikari A."/>
            <person name="Zheng C.-J."/>
            <person name="Schuster L."/>
            <person name="Cowan T.M."/>
            <person name="Smanski M.J."/>
            <person name="Chevrette M.G."/>
            <person name="De Carvalho L.P.S."/>
            <person name="Shen B."/>
        </authorList>
    </citation>
    <scope>NUCLEOTIDE SEQUENCE [LARGE SCALE GENOMIC DNA]</scope>
    <source>
        <strain evidence="3 4">NPDC019583</strain>
    </source>
</reference>
<sequence>THLRDPPPELTGRYPDRMGRGAAGHGAAGPGGGMSDDTAILTPQKPAPEPPDGQGYAPRHDNVSGHTVTSGIPVVPPGTASPFGPGAPGDGPVPHTAPKLPEPVSPPPVSSAKAPKKKGRNKLVLLAAGVVVLAGGVYGAGLLMNRTDVPKGTTVLGVDIGGGTRDDAVKKLDEAFDGRVGKELKLSVGGKTVALDPDNAGLQFDMDATADAAAKSDYNPVSVIGSLFGNHRVVTPVMPVDEEKLHASLESAAGGAGSVTEGTIKFEPGKAVAVYGKAGKGIDLDKSTAAVEEAYRAQVETGTATTVDVPTTTQQPKISNAEVDRMMNTFAKPAMSGIVTVEAGGVEVKFSPQNSLWKFLAVKPVGNKLVEYYDKPALKELYGGAWDSVLITRGNGKKTPVTPDDVIGAMRQALLGKTAADRVAVIETNPS</sequence>
<evidence type="ECO:0000256" key="2">
    <source>
        <dbReference type="SAM" id="Phobius"/>
    </source>
</evidence>
<keyword evidence="2" id="KW-0472">Membrane</keyword>
<feature type="compositionally biased region" description="Gly residues" evidence="1">
    <location>
        <begin position="21"/>
        <end position="34"/>
    </location>
</feature>
<evidence type="ECO:0000313" key="4">
    <source>
        <dbReference type="Proteomes" id="UP001550603"/>
    </source>
</evidence>
<evidence type="ECO:0008006" key="5">
    <source>
        <dbReference type="Google" id="ProtNLM"/>
    </source>
</evidence>
<dbReference type="PANTHER" id="PTHR35788">
    <property type="entry name" value="EXPORTED PROTEIN-RELATED"/>
    <property type="match status" value="1"/>
</dbReference>
<dbReference type="Proteomes" id="UP001550603">
    <property type="component" value="Unassembled WGS sequence"/>
</dbReference>
<keyword evidence="2" id="KW-1133">Transmembrane helix</keyword>
<dbReference type="PANTHER" id="PTHR35788:SF1">
    <property type="entry name" value="EXPORTED PROTEIN"/>
    <property type="match status" value="1"/>
</dbReference>
<evidence type="ECO:0000256" key="1">
    <source>
        <dbReference type="SAM" id="MobiDB-lite"/>
    </source>
</evidence>
<keyword evidence="4" id="KW-1185">Reference proteome</keyword>
<organism evidence="3 4">
    <name type="scientific">Streptomyces olindensis</name>
    <dbReference type="NCBI Taxonomy" id="358823"/>
    <lineage>
        <taxon>Bacteria</taxon>
        <taxon>Bacillati</taxon>
        <taxon>Actinomycetota</taxon>
        <taxon>Actinomycetes</taxon>
        <taxon>Kitasatosporales</taxon>
        <taxon>Streptomycetaceae</taxon>
        <taxon>Streptomyces</taxon>
    </lineage>
</organism>